<feature type="domain" description="Effector-associated" evidence="1">
    <location>
        <begin position="1"/>
        <end position="86"/>
    </location>
</feature>
<protein>
    <recommendedName>
        <fullName evidence="1">Effector-associated domain-containing protein</fullName>
    </recommendedName>
</protein>
<dbReference type="Pfam" id="PF13365">
    <property type="entry name" value="Trypsin_2"/>
    <property type="match status" value="1"/>
</dbReference>
<comment type="caution">
    <text evidence="2">The sequence shown here is derived from an EMBL/GenBank/DDBJ whole genome shotgun (WGS) entry which is preliminary data.</text>
</comment>
<evidence type="ECO:0000313" key="2">
    <source>
        <dbReference type="EMBL" id="MBB5045470.1"/>
    </source>
</evidence>
<dbReference type="PANTHER" id="PTHR14389:SF3">
    <property type="entry name" value="PROTEIN FAM111A-LIKE"/>
    <property type="match status" value="1"/>
</dbReference>
<proteinExistence type="predicted"/>
<dbReference type="EMBL" id="JACHIH010000001">
    <property type="protein sequence ID" value="MBB5045470.1"/>
    <property type="molecule type" value="Genomic_DNA"/>
</dbReference>
<dbReference type="InterPro" id="IPR009003">
    <property type="entry name" value="Peptidase_S1_PA"/>
</dbReference>
<dbReference type="InterPro" id="IPR043504">
    <property type="entry name" value="Peptidase_S1_PA_chymotrypsin"/>
</dbReference>
<evidence type="ECO:0000313" key="3">
    <source>
        <dbReference type="Proteomes" id="UP000542353"/>
    </source>
</evidence>
<dbReference type="SUPFAM" id="SSF50494">
    <property type="entry name" value="Trypsin-like serine proteases"/>
    <property type="match status" value="1"/>
</dbReference>
<sequence>MPMPGVDLGEFQEGLAEAFDQDELARLLRVRMNVGLSKIVGPGSLNSVTFKLVEWSERQGREAELARAAYLERSNNERIRRVYEKYGLAPAASVQEGGQTVSNGSLRATSLAFESNVRPRLKSVDIAVWRERMARVEGQVCRIEFNNQAMGTGFLIGPDVLLTNYHVMERPLTGALPVEQVACRFDYKVLSDDSRSEGTVVRLHSTEWKIDAAPYSKAEADSEPDRVAPTADELDFAALRLARPVGSEPIDKAAPPGGPKRGWVGLPKTLAPLAPHMPLLIAQHPDGSPMKLAFDTDSVIGLSGEGRRVRYATNTEFGSSGSPCFDIDWTLVALHHMGDPNWKKVPDYNQGIPIGLIEARLAGKMDIQAP</sequence>
<dbReference type="AlphaFoldDB" id="A0A7W8DX61"/>
<dbReference type="Gene3D" id="2.40.10.10">
    <property type="entry name" value="Trypsin-like serine proteases"/>
    <property type="match status" value="2"/>
</dbReference>
<evidence type="ECO:0000259" key="1">
    <source>
        <dbReference type="Pfam" id="PF19955"/>
    </source>
</evidence>
<gene>
    <name evidence="2" type="ORF">HNR60_000199</name>
</gene>
<accession>A0A7W8DX61</accession>
<name>A0A7W8DX61_9BRAD</name>
<keyword evidence="3" id="KW-1185">Reference proteome</keyword>
<organism evidence="2 3">
    <name type="scientific">Rhodopseudomonas rhenobacensis</name>
    <dbReference type="NCBI Taxonomy" id="87461"/>
    <lineage>
        <taxon>Bacteria</taxon>
        <taxon>Pseudomonadati</taxon>
        <taxon>Pseudomonadota</taxon>
        <taxon>Alphaproteobacteria</taxon>
        <taxon>Hyphomicrobiales</taxon>
        <taxon>Nitrobacteraceae</taxon>
        <taxon>Rhodopseudomonas</taxon>
    </lineage>
</organism>
<reference evidence="2 3" key="1">
    <citation type="submission" date="2020-08" db="EMBL/GenBank/DDBJ databases">
        <title>Genomic Encyclopedia of Type Strains, Phase IV (KMG-IV): sequencing the most valuable type-strain genomes for metagenomic binning, comparative biology and taxonomic classification.</title>
        <authorList>
            <person name="Goeker M."/>
        </authorList>
    </citation>
    <scope>NUCLEOTIDE SEQUENCE [LARGE SCALE GENOMIC DNA]</scope>
    <source>
        <strain evidence="2 3">DSM 12706</strain>
    </source>
</reference>
<dbReference type="PANTHER" id="PTHR14389">
    <property type="entry name" value="SI:CH1073-475A24.1"/>
    <property type="match status" value="1"/>
</dbReference>
<dbReference type="Proteomes" id="UP000542353">
    <property type="component" value="Unassembled WGS sequence"/>
</dbReference>
<dbReference type="Pfam" id="PF19955">
    <property type="entry name" value="EAD1"/>
    <property type="match status" value="1"/>
</dbReference>
<dbReference type="InterPro" id="IPR045430">
    <property type="entry name" value="EAD1"/>
</dbReference>